<accession>A0A7S2IAR3</accession>
<proteinExistence type="predicted"/>
<dbReference type="EMBL" id="HBGV01017410">
    <property type="protein sequence ID" value="CAD9513424.1"/>
    <property type="molecule type" value="Transcribed_RNA"/>
</dbReference>
<dbReference type="AlphaFoldDB" id="A0A7S2IAR3"/>
<protein>
    <submittedName>
        <fullName evidence="1">Uncharacterized protein</fullName>
    </submittedName>
</protein>
<organism evidence="1">
    <name type="scientific">Helicotheca tamesis</name>
    <dbReference type="NCBI Taxonomy" id="374047"/>
    <lineage>
        <taxon>Eukaryota</taxon>
        <taxon>Sar</taxon>
        <taxon>Stramenopiles</taxon>
        <taxon>Ochrophyta</taxon>
        <taxon>Bacillariophyta</taxon>
        <taxon>Mediophyceae</taxon>
        <taxon>Lithodesmiophycidae</taxon>
        <taxon>Lithodesmiales</taxon>
        <taxon>Lithodesmiaceae</taxon>
        <taxon>Helicotheca</taxon>
    </lineage>
</organism>
<sequence>MSEEEAPYIVEDRRMLSRVIGDRIRITHTIEPGQRVPGCLVCCHAPDSCPLFGCFIPCCDYPEYTVSVMNASKYIYVRENGIEWNNPTMQLDKGSCCGSSCCTLAVLDNVTVLYFDDVYFDNVRNDTRMCNTGKTFCCGGRGEQVQIESPCCCGLCLRGRTPMTCIPACCPEACCPCIAKSELWVEDADTAVRIIEDAQKNAITRLQIQR</sequence>
<name>A0A7S2IAR3_9STRA</name>
<evidence type="ECO:0000313" key="1">
    <source>
        <dbReference type="EMBL" id="CAD9513424.1"/>
    </source>
</evidence>
<gene>
    <name evidence="1" type="ORF">HTAM1171_LOCUS10736</name>
</gene>
<reference evidence="1" key="1">
    <citation type="submission" date="2021-01" db="EMBL/GenBank/DDBJ databases">
        <authorList>
            <person name="Corre E."/>
            <person name="Pelletier E."/>
            <person name="Niang G."/>
            <person name="Scheremetjew M."/>
            <person name="Finn R."/>
            <person name="Kale V."/>
            <person name="Holt S."/>
            <person name="Cochrane G."/>
            <person name="Meng A."/>
            <person name="Brown T."/>
            <person name="Cohen L."/>
        </authorList>
    </citation>
    <scope>NUCLEOTIDE SEQUENCE</scope>
    <source>
        <strain evidence="1">CCMP826</strain>
    </source>
</reference>